<evidence type="ECO:0000313" key="2">
    <source>
        <dbReference type="EMBL" id="OGD83233.1"/>
    </source>
</evidence>
<keyword evidence="1" id="KW-0472">Membrane</keyword>
<dbReference type="Proteomes" id="UP000179237">
    <property type="component" value="Unassembled WGS sequence"/>
</dbReference>
<keyword evidence="1" id="KW-0812">Transmembrane</keyword>
<protein>
    <submittedName>
        <fullName evidence="2">Uncharacterized protein</fullName>
    </submittedName>
</protein>
<dbReference type="EMBL" id="MFAQ01000023">
    <property type="protein sequence ID" value="OGD83233.1"/>
    <property type="molecule type" value="Genomic_DNA"/>
</dbReference>
<feature type="transmembrane region" description="Helical" evidence="1">
    <location>
        <begin position="6"/>
        <end position="25"/>
    </location>
</feature>
<comment type="caution">
    <text evidence="2">The sequence shown here is derived from an EMBL/GenBank/DDBJ whole genome shotgun (WGS) entry which is preliminary data.</text>
</comment>
<sequence>MHKYKFLLQVAFFALLGLFFIYIFVRWDKATEVSWAQKDAEYQQKVTRRPTDVMEALYVYRVMGFKIDKNSDYLNYPPDSYDITHSFPLSKGFFLMFNTEKSCGGKFSNNKISLYSWTDEGWKISQSLSLEDVDFQLKSDIYDFQVEGTTVRLYYSHDTTCWEQSYWVELP</sequence>
<proteinExistence type="predicted"/>
<evidence type="ECO:0000313" key="3">
    <source>
        <dbReference type="Proteomes" id="UP000179237"/>
    </source>
</evidence>
<reference evidence="2 3" key="1">
    <citation type="journal article" date="2016" name="Nat. Commun.">
        <title>Thousands of microbial genomes shed light on interconnected biogeochemical processes in an aquifer system.</title>
        <authorList>
            <person name="Anantharaman K."/>
            <person name="Brown C.T."/>
            <person name="Hug L.A."/>
            <person name="Sharon I."/>
            <person name="Castelle C.J."/>
            <person name="Probst A.J."/>
            <person name="Thomas B.C."/>
            <person name="Singh A."/>
            <person name="Wilkins M.J."/>
            <person name="Karaoz U."/>
            <person name="Brodie E.L."/>
            <person name="Williams K.H."/>
            <person name="Hubbard S.S."/>
            <person name="Banfield J.F."/>
        </authorList>
    </citation>
    <scope>NUCLEOTIDE SEQUENCE [LARGE SCALE GENOMIC DNA]</scope>
</reference>
<keyword evidence="1" id="KW-1133">Transmembrane helix</keyword>
<accession>A0A1F5FUE3</accession>
<evidence type="ECO:0000256" key="1">
    <source>
        <dbReference type="SAM" id="Phobius"/>
    </source>
</evidence>
<organism evidence="2 3">
    <name type="scientific">Candidatus Collierbacteria bacterium RIFOXYD1_FULL_40_9</name>
    <dbReference type="NCBI Taxonomy" id="1817731"/>
    <lineage>
        <taxon>Bacteria</taxon>
        <taxon>Candidatus Collieribacteriota</taxon>
    </lineage>
</organism>
<name>A0A1F5FUE3_9BACT</name>
<dbReference type="AlphaFoldDB" id="A0A1F5FUE3"/>
<gene>
    <name evidence="2" type="ORF">A2572_01760</name>
</gene>